<proteinExistence type="predicted"/>
<dbReference type="OrthoDB" id="5831138at2759"/>
<evidence type="ECO:0000313" key="2">
    <source>
        <dbReference type="EMBL" id="EYC28547.1"/>
    </source>
</evidence>
<dbReference type="EMBL" id="JARK01001343">
    <property type="protein sequence ID" value="EYC28547.1"/>
    <property type="molecule type" value="Genomic_DNA"/>
</dbReference>
<dbReference type="InterPro" id="IPR058912">
    <property type="entry name" value="HTH_animal"/>
</dbReference>
<comment type="caution">
    <text evidence="2">The sequence shown here is derived from an EMBL/GenBank/DDBJ whole genome shotgun (WGS) entry which is preliminary data.</text>
</comment>
<reference evidence="3" key="1">
    <citation type="journal article" date="2015" name="Nat. Genet.">
        <title>The genome and transcriptome of the zoonotic hookworm Ancylostoma ceylanicum identify infection-specific gene families.</title>
        <authorList>
            <person name="Schwarz E.M."/>
            <person name="Hu Y."/>
            <person name="Antoshechkin I."/>
            <person name="Miller M.M."/>
            <person name="Sternberg P.W."/>
            <person name="Aroian R.V."/>
        </authorList>
    </citation>
    <scope>NUCLEOTIDE SEQUENCE</scope>
    <source>
        <strain evidence="3">HY135</strain>
    </source>
</reference>
<dbReference type="Proteomes" id="UP000024635">
    <property type="component" value="Unassembled WGS sequence"/>
</dbReference>
<name>A0A016VNI4_9BILA</name>
<dbReference type="PANTHER" id="PTHR21301:SF10">
    <property type="entry name" value="REVERSE TRANSCRIPTASE DOMAIN-CONTAINING PROTEIN"/>
    <property type="match status" value="1"/>
</dbReference>
<dbReference type="STRING" id="53326.A0A016VNI4"/>
<dbReference type="Pfam" id="PF26215">
    <property type="entry name" value="HTH_animal"/>
    <property type="match status" value="1"/>
</dbReference>
<evidence type="ECO:0000259" key="1">
    <source>
        <dbReference type="Pfam" id="PF26215"/>
    </source>
</evidence>
<keyword evidence="3" id="KW-1185">Reference proteome</keyword>
<dbReference type="PANTHER" id="PTHR21301">
    <property type="entry name" value="REVERSE TRANSCRIPTASE"/>
    <property type="match status" value="1"/>
</dbReference>
<feature type="domain" description="Helix-turn-helix" evidence="1">
    <location>
        <begin position="99"/>
        <end position="156"/>
    </location>
</feature>
<evidence type="ECO:0000313" key="3">
    <source>
        <dbReference type="Proteomes" id="UP000024635"/>
    </source>
</evidence>
<protein>
    <recommendedName>
        <fullName evidence="1">Helix-turn-helix domain-containing protein</fullName>
    </recommendedName>
</protein>
<organism evidence="2 3">
    <name type="scientific">Ancylostoma ceylanicum</name>
    <dbReference type="NCBI Taxonomy" id="53326"/>
    <lineage>
        <taxon>Eukaryota</taxon>
        <taxon>Metazoa</taxon>
        <taxon>Ecdysozoa</taxon>
        <taxon>Nematoda</taxon>
        <taxon>Chromadorea</taxon>
        <taxon>Rhabditida</taxon>
        <taxon>Rhabditina</taxon>
        <taxon>Rhabditomorpha</taxon>
        <taxon>Strongyloidea</taxon>
        <taxon>Ancylostomatidae</taxon>
        <taxon>Ancylostomatinae</taxon>
        <taxon>Ancylostoma</taxon>
    </lineage>
</organism>
<gene>
    <name evidence="2" type="primary">Acey_s0007.g3282</name>
    <name evidence="2" type="ORF">Y032_0007g3282</name>
</gene>
<dbReference type="AlphaFoldDB" id="A0A016VNI4"/>
<sequence>MGQRLAPTLAIAFMSRIEAPALQCRPLLYCRFIDDCFVICATQAEMDKCFELMKGQNEHMKLTRDTPLDDWLPFLNAQINITNGICRTKWYRKPSNKNILVHFCSAHPTHAKEAIVTNMFRTAAWVCSGIGEKEESLALAQRVAAMNGYSKQISRSRKRKEVLPRGRDSTHAEKIAFCLPFISDEVSTAIRQCLRRAALDKYVTVVEISPNNLKRQLIRNRMYDRIFSTPKGVVCPEGRADDCITSGVVYMICCKSCGEEYSIGETARSLCARLKEHLHGKEKLRLTTPLGTQKKVRHDGANFEVTVKILAREPQTAARKTLEALFIHAKSPRMNRKGECLSITRELWPYLGLLF</sequence>
<accession>A0A016VNI4</accession>